<dbReference type="Gene3D" id="1.10.8.60">
    <property type="match status" value="1"/>
</dbReference>
<accession>A0A7S0XI83</accession>
<protein>
    <recommendedName>
        <fullName evidence="11">AAA+ ATPase domain-containing protein</fullName>
    </recommendedName>
</protein>
<evidence type="ECO:0000256" key="4">
    <source>
        <dbReference type="ARBA" id="ARBA00022640"/>
    </source>
</evidence>
<evidence type="ECO:0008006" key="11">
    <source>
        <dbReference type="Google" id="ProtNLM"/>
    </source>
</evidence>
<feature type="coiled-coil region" evidence="7">
    <location>
        <begin position="53"/>
        <end position="86"/>
    </location>
</feature>
<evidence type="ECO:0000313" key="10">
    <source>
        <dbReference type="EMBL" id="CAD8725439.1"/>
    </source>
</evidence>
<keyword evidence="5" id="KW-0547">Nucleotide-binding</keyword>
<evidence type="ECO:0000256" key="7">
    <source>
        <dbReference type="SAM" id="Coils"/>
    </source>
</evidence>
<evidence type="ECO:0000256" key="5">
    <source>
        <dbReference type="ARBA" id="ARBA00022741"/>
    </source>
</evidence>
<organism evidence="10">
    <name type="scientific">Erythrolobus madagascarensis</name>
    <dbReference type="NCBI Taxonomy" id="708628"/>
    <lineage>
        <taxon>Eukaryota</taxon>
        <taxon>Rhodophyta</taxon>
        <taxon>Bangiophyceae</taxon>
        <taxon>Porphyridiales</taxon>
        <taxon>Porphyridiaceae</taxon>
        <taxon>Erythrolobus</taxon>
    </lineage>
</organism>
<evidence type="ECO:0000259" key="9">
    <source>
        <dbReference type="Pfam" id="PF17866"/>
    </source>
</evidence>
<dbReference type="GO" id="GO:0005524">
    <property type="term" value="F:ATP binding"/>
    <property type="evidence" value="ECO:0007669"/>
    <property type="project" value="UniProtKB-KW"/>
</dbReference>
<evidence type="ECO:0000259" key="8">
    <source>
        <dbReference type="Pfam" id="PF00004"/>
    </source>
</evidence>
<dbReference type="GO" id="GO:0016887">
    <property type="term" value="F:ATP hydrolysis activity"/>
    <property type="evidence" value="ECO:0007669"/>
    <property type="project" value="InterPro"/>
</dbReference>
<dbReference type="PANTHER" id="PTHR43392:SF2">
    <property type="entry name" value="AAA-TYPE ATPASE FAMILY PROTEIN _ ANKYRIN REPEAT FAMILY PROTEIN"/>
    <property type="match status" value="1"/>
</dbReference>
<dbReference type="Pfam" id="PF00004">
    <property type="entry name" value="AAA"/>
    <property type="match status" value="1"/>
</dbReference>
<dbReference type="PANTHER" id="PTHR43392">
    <property type="entry name" value="AAA-TYPE ATPASE FAMILY PROTEIN / ANKYRIN REPEAT FAMILY PROTEIN"/>
    <property type="match status" value="1"/>
</dbReference>
<dbReference type="InterPro" id="IPR003959">
    <property type="entry name" value="ATPase_AAA_core"/>
</dbReference>
<dbReference type="FunFam" id="3.40.50.300:FF:000216">
    <property type="entry name" value="Type VII secretion ATPase EccA"/>
    <property type="match status" value="1"/>
</dbReference>
<dbReference type="InterPro" id="IPR027417">
    <property type="entry name" value="P-loop_NTPase"/>
</dbReference>
<dbReference type="PRINTS" id="PR00820">
    <property type="entry name" value="CBXXCFQX"/>
</dbReference>
<dbReference type="GO" id="GO:0009507">
    <property type="term" value="C:chloroplast"/>
    <property type="evidence" value="ECO:0007669"/>
    <property type="project" value="UniProtKB-SubCell"/>
</dbReference>
<dbReference type="InterPro" id="IPR000470">
    <property type="entry name" value="CbxX/CfqX_mono"/>
</dbReference>
<evidence type="ECO:0000256" key="6">
    <source>
        <dbReference type="ARBA" id="ARBA00022840"/>
    </source>
</evidence>
<dbReference type="PRINTS" id="PR00819">
    <property type="entry name" value="CBXCFQXSUPER"/>
</dbReference>
<dbReference type="Gene3D" id="3.40.50.300">
    <property type="entry name" value="P-loop containing nucleotide triphosphate hydrolases"/>
    <property type="match status" value="1"/>
</dbReference>
<dbReference type="SUPFAM" id="SSF52540">
    <property type="entry name" value="P-loop containing nucleoside triphosphate hydrolases"/>
    <property type="match status" value="1"/>
</dbReference>
<dbReference type="AlphaFoldDB" id="A0A7S0XI83"/>
<dbReference type="Pfam" id="PF17866">
    <property type="entry name" value="AAA_lid_6"/>
    <property type="match status" value="1"/>
</dbReference>
<keyword evidence="6" id="KW-0067">ATP-binding</keyword>
<feature type="domain" description="CbbX AAA lid" evidence="9">
    <location>
        <begin position="316"/>
        <end position="383"/>
    </location>
</feature>
<keyword evidence="4" id="KW-0934">Plastid</keyword>
<reference evidence="10" key="1">
    <citation type="submission" date="2021-01" db="EMBL/GenBank/DDBJ databases">
        <authorList>
            <person name="Corre E."/>
            <person name="Pelletier E."/>
            <person name="Niang G."/>
            <person name="Scheremetjew M."/>
            <person name="Finn R."/>
            <person name="Kale V."/>
            <person name="Holt S."/>
            <person name="Cochrane G."/>
            <person name="Meng A."/>
            <person name="Brown T."/>
            <person name="Cohen L."/>
        </authorList>
    </citation>
    <scope>NUCLEOTIDE SEQUENCE</scope>
    <source>
        <strain evidence="10">CCMP3276</strain>
    </source>
</reference>
<proteinExistence type="inferred from homology"/>
<comment type="subcellular location">
    <subcellularLocation>
        <location evidence="1">Plastid</location>
        <location evidence="1">Chloroplast</location>
    </subcellularLocation>
</comment>
<comment type="similarity">
    <text evidence="2">Belongs to the CbxX/CfxQ family.</text>
</comment>
<keyword evidence="3" id="KW-0150">Chloroplast</keyword>
<dbReference type="InterPro" id="IPR041627">
    <property type="entry name" value="AAA_lid_6"/>
</dbReference>
<evidence type="ECO:0000256" key="3">
    <source>
        <dbReference type="ARBA" id="ARBA00022528"/>
    </source>
</evidence>
<evidence type="ECO:0000256" key="1">
    <source>
        <dbReference type="ARBA" id="ARBA00004229"/>
    </source>
</evidence>
<keyword evidence="7" id="KW-0175">Coiled coil</keyword>
<sequence>MAAFVGAAGSAFTGGRTNDGGAVCCKGARGVRRSRAVVQMQTEYETPVTRRLSDALKERDVEARLEREEAEKREREEIERREARARKIALMESIPDNQPVGTVEEYMFKEGVQATLDQLDHDLIGLWPVKSRVREIAALLIVDKMRSKLGLETAVPSLHMSFTGAPGTGKTTVAMRVGEILQKMGYSRKGHLVVATRDDLVGQYVGHTAPKTKEQIKKAMGGVLLVDEAYYLYNASNDRDYGQESIEILLNVMETRKEDIVMVFAGYADKMERFYSYIPGMNSRIGNHIHFPDYEAVELLDIAKVMCRDLEYIMEPNAEHIFLEYIQARMQMPYFSNARTVRNAVDRARMRSAIRLFNNAVDGNVNNGMVSAQDLMTITPQDVVSAQELMARGNAIVE</sequence>
<dbReference type="InterPro" id="IPR050773">
    <property type="entry name" value="CbxX/CfxQ_RuBisCO_ESX"/>
</dbReference>
<dbReference type="InterPro" id="IPR000641">
    <property type="entry name" value="CbxX/CfxQ"/>
</dbReference>
<name>A0A7S0XI83_9RHOD</name>
<gene>
    <name evidence="10" type="ORF">EMAD1354_LOCUS1519</name>
</gene>
<dbReference type="CDD" id="cd00009">
    <property type="entry name" value="AAA"/>
    <property type="match status" value="1"/>
</dbReference>
<evidence type="ECO:0000256" key="2">
    <source>
        <dbReference type="ARBA" id="ARBA00010378"/>
    </source>
</evidence>
<feature type="domain" description="ATPase AAA-type core" evidence="8">
    <location>
        <begin position="161"/>
        <end position="292"/>
    </location>
</feature>
<dbReference type="EMBL" id="HBFE01002301">
    <property type="protein sequence ID" value="CAD8725439.1"/>
    <property type="molecule type" value="Transcribed_RNA"/>
</dbReference>